<dbReference type="RefSeq" id="XP_008082748.1">
    <property type="nucleotide sequence ID" value="XM_008084557.1"/>
</dbReference>
<protein>
    <submittedName>
        <fullName evidence="1">Uncharacterized protein</fullName>
    </submittedName>
</protein>
<accession>S3DDK3</accession>
<proteinExistence type="predicted"/>
<sequence>MKGWISRLLPNFNQSFSIRSENPTRRVEAPYDIIRDDVPLIMKSTSHTTHGPTTTGTPIDQPLLTKISRTRSIIIPFEPRYLNIVPNLHKVAQYDILALRDLIKLAESGDQSIELLLAFHRTMAIEMQHGHPNRYDCILRETAKLDKRVQLLRAYDEKFGIRRKADVLDMPRPRTPVESAYTGPI</sequence>
<dbReference type="KEGG" id="glz:GLAREA_12794"/>
<evidence type="ECO:0000313" key="2">
    <source>
        <dbReference type="Proteomes" id="UP000016922"/>
    </source>
</evidence>
<name>S3DDK3_GLAL2</name>
<dbReference type="HOGENOM" id="CLU_1461448_0_0_1"/>
<evidence type="ECO:0000313" key="1">
    <source>
        <dbReference type="EMBL" id="EPE30071.1"/>
    </source>
</evidence>
<keyword evidence="2" id="KW-1185">Reference proteome</keyword>
<dbReference type="GeneID" id="19471834"/>
<organism evidence="1 2">
    <name type="scientific">Glarea lozoyensis (strain ATCC 20868 / MF5171)</name>
    <dbReference type="NCBI Taxonomy" id="1116229"/>
    <lineage>
        <taxon>Eukaryota</taxon>
        <taxon>Fungi</taxon>
        <taxon>Dikarya</taxon>
        <taxon>Ascomycota</taxon>
        <taxon>Pezizomycotina</taxon>
        <taxon>Leotiomycetes</taxon>
        <taxon>Helotiales</taxon>
        <taxon>Helotiaceae</taxon>
        <taxon>Glarea</taxon>
    </lineage>
</organism>
<gene>
    <name evidence="1" type="ORF">GLAREA_12794</name>
</gene>
<dbReference type="Proteomes" id="UP000016922">
    <property type="component" value="Unassembled WGS sequence"/>
</dbReference>
<dbReference type="AlphaFoldDB" id="S3DDK3"/>
<reference evidence="1 2" key="1">
    <citation type="journal article" date="2013" name="BMC Genomics">
        <title>Genomics-driven discovery of the pneumocandin biosynthetic gene cluster in the fungus Glarea lozoyensis.</title>
        <authorList>
            <person name="Chen L."/>
            <person name="Yue Q."/>
            <person name="Zhang X."/>
            <person name="Xiang M."/>
            <person name="Wang C."/>
            <person name="Li S."/>
            <person name="Che Y."/>
            <person name="Ortiz-Lopez F.J."/>
            <person name="Bills G.F."/>
            <person name="Liu X."/>
            <person name="An Z."/>
        </authorList>
    </citation>
    <scope>NUCLEOTIDE SEQUENCE [LARGE SCALE GENOMIC DNA]</scope>
    <source>
        <strain evidence="2">ATCC 20868 / MF5171</strain>
    </source>
</reference>
<dbReference type="EMBL" id="KE145365">
    <property type="protein sequence ID" value="EPE30071.1"/>
    <property type="molecule type" value="Genomic_DNA"/>
</dbReference>